<sequence>MTPPDQTRQLPDLAALQRLAAVDGDAPVVSVYLRTDPRDPANTRAAPAWRAALTSGLGEVAEQLEGGDDRDARLAFRDLHERLLAEAEGLDPAQLGRGVAWFVALDGSLEERFASRLPLAGDLVRLDARPFVSPLVDLVARGAPAGIVLVGHENVRLLEWAHGWIDEAADFELEIDQSDWRPYRGSAGPARNRPTVTHEAHVEAREEAQRDRFIASAATAVGERIVSGGWERVLLLAGDGLAPRFHMELPPPARERVQLDLDLNLLALTAAEVAQRVEPHLEALHRHRALAFAEQLETAGPDAASGPPAVLAALAERRVERLVLDPLHVPAASPLPEVAETVLAGASPELAGERAVEAAIASDAGVMTVAVADSPPLARADGMLARLRW</sequence>
<dbReference type="RefSeq" id="WP_183341488.1">
    <property type="nucleotide sequence ID" value="NZ_JACHNU010000002.1"/>
</dbReference>
<evidence type="ECO:0000313" key="1">
    <source>
        <dbReference type="EMBL" id="MBB4662359.1"/>
    </source>
</evidence>
<keyword evidence="2" id="KW-1185">Reference proteome</keyword>
<name>A0A840IBU1_9ACTN</name>
<gene>
    <name evidence="1" type="ORF">BDZ31_001945</name>
</gene>
<proteinExistence type="predicted"/>
<organism evidence="1 2">
    <name type="scientific">Conexibacter arvalis</name>
    <dbReference type="NCBI Taxonomy" id="912552"/>
    <lineage>
        <taxon>Bacteria</taxon>
        <taxon>Bacillati</taxon>
        <taxon>Actinomycetota</taxon>
        <taxon>Thermoleophilia</taxon>
        <taxon>Solirubrobacterales</taxon>
        <taxon>Conexibacteraceae</taxon>
        <taxon>Conexibacter</taxon>
    </lineage>
</organism>
<protein>
    <submittedName>
        <fullName evidence="1">Uncharacterized protein</fullName>
    </submittedName>
</protein>
<comment type="caution">
    <text evidence="1">The sequence shown here is derived from an EMBL/GenBank/DDBJ whole genome shotgun (WGS) entry which is preliminary data.</text>
</comment>
<dbReference type="InterPro" id="IPR041202">
    <property type="entry name" value="BaeRF_family10"/>
</dbReference>
<accession>A0A840IBU1</accession>
<evidence type="ECO:0000313" key="2">
    <source>
        <dbReference type="Proteomes" id="UP000585272"/>
    </source>
</evidence>
<dbReference type="Pfam" id="PF18854">
    <property type="entry name" value="baeRF_family10"/>
    <property type="match status" value="1"/>
</dbReference>
<dbReference type="EMBL" id="JACHNU010000002">
    <property type="protein sequence ID" value="MBB4662359.1"/>
    <property type="molecule type" value="Genomic_DNA"/>
</dbReference>
<dbReference type="AlphaFoldDB" id="A0A840IBU1"/>
<dbReference type="Proteomes" id="UP000585272">
    <property type="component" value="Unassembled WGS sequence"/>
</dbReference>
<reference evidence="1 2" key="1">
    <citation type="submission" date="2020-08" db="EMBL/GenBank/DDBJ databases">
        <title>Genomic Encyclopedia of Archaeal and Bacterial Type Strains, Phase II (KMG-II): from individual species to whole genera.</title>
        <authorList>
            <person name="Goeker M."/>
        </authorList>
    </citation>
    <scope>NUCLEOTIDE SEQUENCE [LARGE SCALE GENOMIC DNA]</scope>
    <source>
        <strain evidence="1 2">DSM 23288</strain>
    </source>
</reference>